<evidence type="ECO:0000313" key="3">
    <source>
        <dbReference type="Proteomes" id="UP000245956"/>
    </source>
</evidence>
<feature type="region of interest" description="Disordered" evidence="1">
    <location>
        <begin position="86"/>
        <end position="105"/>
    </location>
</feature>
<evidence type="ECO:0000256" key="1">
    <source>
        <dbReference type="SAM" id="MobiDB-lite"/>
    </source>
</evidence>
<accession>A0A2U3E2B4</accession>
<evidence type="ECO:0000313" key="2">
    <source>
        <dbReference type="EMBL" id="PWI68616.1"/>
    </source>
</evidence>
<sequence>MPPPGLLFFGSRSSAPVIFTSCLQRTAAPGTRHQARAPPGHAPTDSATLRSAHVRRTNPARQVAVPLTSPRLAGLGVLRWGSRRDARSDCSRELSPSSPGPSSASVLRRPLVLLHRIVSFTRTRQCELSCSSPPPPATGKRRLSAGFCLATSHPTSQKAMRRIPHVPSIPPPSVVPSHPKTQAQAMSSRPHGAGRRRRRLSKVVVCN</sequence>
<feature type="compositionally biased region" description="Basic residues" evidence="1">
    <location>
        <begin position="192"/>
        <end position="201"/>
    </location>
</feature>
<feature type="compositionally biased region" description="Low complexity" evidence="1">
    <location>
        <begin position="95"/>
        <end position="105"/>
    </location>
</feature>
<name>A0A2U3E2B4_PURLI</name>
<organism evidence="2 3">
    <name type="scientific">Purpureocillium lilacinum</name>
    <name type="common">Paecilomyces lilacinus</name>
    <dbReference type="NCBI Taxonomy" id="33203"/>
    <lineage>
        <taxon>Eukaryota</taxon>
        <taxon>Fungi</taxon>
        <taxon>Dikarya</taxon>
        <taxon>Ascomycota</taxon>
        <taxon>Pezizomycotina</taxon>
        <taxon>Sordariomycetes</taxon>
        <taxon>Hypocreomycetidae</taxon>
        <taxon>Hypocreales</taxon>
        <taxon>Ophiocordycipitaceae</taxon>
        <taxon>Purpureocillium</taxon>
    </lineage>
</organism>
<proteinExistence type="predicted"/>
<comment type="caution">
    <text evidence="2">The sequence shown here is derived from an EMBL/GenBank/DDBJ whole genome shotgun (WGS) entry which is preliminary data.</text>
</comment>
<gene>
    <name evidence="2" type="ORF">PCL_01705</name>
</gene>
<protein>
    <submittedName>
        <fullName evidence="2">Uncharacterized protein</fullName>
    </submittedName>
</protein>
<dbReference type="AlphaFoldDB" id="A0A2U3E2B4"/>
<dbReference type="Proteomes" id="UP000245956">
    <property type="component" value="Unassembled WGS sequence"/>
</dbReference>
<dbReference type="EMBL" id="LCWV01000014">
    <property type="protein sequence ID" value="PWI68616.1"/>
    <property type="molecule type" value="Genomic_DNA"/>
</dbReference>
<feature type="region of interest" description="Disordered" evidence="1">
    <location>
        <begin position="166"/>
        <end position="207"/>
    </location>
</feature>
<reference evidence="2 3" key="1">
    <citation type="journal article" date="2016" name="Front. Microbiol.">
        <title>Genome and transcriptome sequences reveal the specific parasitism of the nematophagous Purpureocillium lilacinum 36-1.</title>
        <authorList>
            <person name="Xie J."/>
            <person name="Li S."/>
            <person name="Mo C."/>
            <person name="Xiao X."/>
            <person name="Peng D."/>
            <person name="Wang G."/>
            <person name="Xiao Y."/>
        </authorList>
    </citation>
    <scope>NUCLEOTIDE SEQUENCE [LARGE SCALE GENOMIC DNA]</scope>
    <source>
        <strain evidence="2 3">36-1</strain>
    </source>
</reference>